<dbReference type="Proteomes" id="UP000002191">
    <property type="component" value="Chromosome"/>
</dbReference>
<dbReference type="STRING" id="643562.Daes_0144"/>
<gene>
    <name evidence="1" type="ordered locus">Daes_0144</name>
</gene>
<accession>E6VV20</accession>
<dbReference type="OrthoDB" id="5470580at2"/>
<dbReference type="EMBL" id="CP002431">
    <property type="protein sequence ID" value="ADU61171.1"/>
    <property type="molecule type" value="Genomic_DNA"/>
</dbReference>
<dbReference type="InterPro" id="IPR025500">
    <property type="entry name" value="DUF4390"/>
</dbReference>
<reference evidence="2" key="1">
    <citation type="submission" date="2010-12" db="EMBL/GenBank/DDBJ databases">
        <title>Complete sequence of Desulfovibrio aespoeensis Aspo-2.</title>
        <authorList>
            <consortium name="US DOE Joint Genome Institute"/>
            <person name="Lucas S."/>
            <person name="Copeland A."/>
            <person name="Lapidus A."/>
            <person name="Cheng J.-F."/>
            <person name="Goodwin L."/>
            <person name="Pitluck S."/>
            <person name="Chertkov O."/>
            <person name="Misra M."/>
            <person name="Detter J.C."/>
            <person name="Han C."/>
            <person name="Tapia R."/>
            <person name="Land M."/>
            <person name="Hauser L."/>
            <person name="Kyrpides N."/>
            <person name="Ivanova N."/>
            <person name="Ovchinnikova G."/>
            <person name="Pedersen K."/>
            <person name="Jagevall S."/>
            <person name="Hazen T."/>
            <person name="Woyke T."/>
        </authorList>
    </citation>
    <scope>NUCLEOTIDE SEQUENCE [LARGE SCALE GENOMIC DNA]</scope>
    <source>
        <strain evidence="2">ATCC 700646 / DSM 10631 / Aspo-2</strain>
    </source>
</reference>
<dbReference type="RefSeq" id="WP_013513108.1">
    <property type="nucleotide sequence ID" value="NC_014844.1"/>
</dbReference>
<dbReference type="Pfam" id="PF14334">
    <property type="entry name" value="DUF4390"/>
    <property type="match status" value="1"/>
</dbReference>
<organism evidence="1 2">
    <name type="scientific">Pseudodesulfovibrio aespoeensis (strain ATCC 700646 / DSM 10631 / Aspo-2)</name>
    <name type="common">Desulfovibrio aespoeensis</name>
    <dbReference type="NCBI Taxonomy" id="643562"/>
    <lineage>
        <taxon>Bacteria</taxon>
        <taxon>Pseudomonadati</taxon>
        <taxon>Thermodesulfobacteriota</taxon>
        <taxon>Desulfovibrionia</taxon>
        <taxon>Desulfovibrionales</taxon>
        <taxon>Desulfovibrionaceae</taxon>
    </lineage>
</organism>
<sequence precursor="true">MKNTAFIPARAAGLPSHALLLGAVAALVLLLAPLAARAQTINLMAPSIANVSGMLTARFGVTVVEKVMLKGELQDGAQLALRCAVSLYKARDYWLDGHLASSSFESVLSSDPLTGEFLMTLPGRSTPLRAKDIETLLREGWGTIEVSLGPWDMLERGQKYSLILNTSMNEADAPDGVSRFIYFWSWDAGADASFQLDFTY</sequence>
<dbReference type="KEGG" id="das:Daes_0144"/>
<evidence type="ECO:0000313" key="1">
    <source>
        <dbReference type="EMBL" id="ADU61171.1"/>
    </source>
</evidence>
<name>E6VV20_PSEA9</name>
<reference evidence="1 2" key="2">
    <citation type="journal article" date="2014" name="Genome Announc.">
        <title>Complete Genome Sequence of the Subsurface, Mesophilic Sulfate-Reducing Bacterium Desulfovibrio aespoeensis Aspo-2.</title>
        <authorList>
            <person name="Pedersen K."/>
            <person name="Bengtsson A."/>
            <person name="Edlund J."/>
            <person name="Rabe L."/>
            <person name="Hazen T."/>
            <person name="Chakraborty R."/>
            <person name="Goodwin L."/>
            <person name="Shapiro N."/>
        </authorList>
    </citation>
    <scope>NUCLEOTIDE SEQUENCE [LARGE SCALE GENOMIC DNA]</scope>
    <source>
        <strain evidence="2">ATCC 700646 / DSM 10631 / Aspo-2</strain>
    </source>
</reference>
<protein>
    <recommendedName>
        <fullName evidence="3">DUF4390 domain-containing protein</fullName>
    </recommendedName>
</protein>
<dbReference type="AlphaFoldDB" id="E6VV20"/>
<evidence type="ECO:0008006" key="3">
    <source>
        <dbReference type="Google" id="ProtNLM"/>
    </source>
</evidence>
<keyword evidence="2" id="KW-1185">Reference proteome</keyword>
<dbReference type="eggNOG" id="ENOG50303IT">
    <property type="taxonomic scope" value="Bacteria"/>
</dbReference>
<evidence type="ECO:0000313" key="2">
    <source>
        <dbReference type="Proteomes" id="UP000002191"/>
    </source>
</evidence>
<proteinExistence type="predicted"/>
<dbReference type="HOGENOM" id="CLU_116639_0_0_7"/>